<sequence>FFFFFLVRRFSSCKLCTAQVGAHDAKLTSCGIRHIAIAFSSPEIIHVVMKMLTPETTERNQIIRAQCLQVKGRQISHKNQFICKRVTPIFFKWAQHFWLLTSSYVSLTRVR</sequence>
<evidence type="ECO:0008006" key="3">
    <source>
        <dbReference type="Google" id="ProtNLM"/>
    </source>
</evidence>
<protein>
    <recommendedName>
        <fullName evidence="3">Secreted protein</fullName>
    </recommendedName>
</protein>
<organism evidence="2">
    <name type="scientific">Rhipicephalus appendiculatus</name>
    <name type="common">Brown ear tick</name>
    <dbReference type="NCBI Taxonomy" id="34631"/>
    <lineage>
        <taxon>Eukaryota</taxon>
        <taxon>Metazoa</taxon>
        <taxon>Ecdysozoa</taxon>
        <taxon>Arthropoda</taxon>
        <taxon>Chelicerata</taxon>
        <taxon>Arachnida</taxon>
        <taxon>Acari</taxon>
        <taxon>Parasitiformes</taxon>
        <taxon>Ixodida</taxon>
        <taxon>Ixodoidea</taxon>
        <taxon>Ixodidae</taxon>
        <taxon>Rhipicephalinae</taxon>
        <taxon>Rhipicephalus</taxon>
        <taxon>Rhipicephalus</taxon>
    </lineage>
</organism>
<dbReference type="AlphaFoldDB" id="A0A131ZAI7"/>
<reference evidence="2" key="1">
    <citation type="journal article" date="2016" name="Ticks Tick Borne Dis.">
        <title>De novo assembly and annotation of the salivary gland transcriptome of Rhipicephalus appendiculatus male and female ticks during blood feeding.</title>
        <authorList>
            <person name="de Castro M.H."/>
            <person name="de Klerk D."/>
            <person name="Pienaar R."/>
            <person name="Latif A.A."/>
            <person name="Rees D.J."/>
            <person name="Mans B.J."/>
        </authorList>
    </citation>
    <scope>NUCLEOTIDE SEQUENCE</scope>
    <source>
        <tissue evidence="2">Salivary glands</tissue>
    </source>
</reference>
<accession>A0A131ZAI7</accession>
<evidence type="ECO:0000256" key="1">
    <source>
        <dbReference type="SAM" id="SignalP"/>
    </source>
</evidence>
<feature type="chain" id="PRO_5007287133" description="Secreted protein" evidence="1">
    <location>
        <begin position="19"/>
        <end position="111"/>
    </location>
</feature>
<proteinExistence type="predicted"/>
<feature type="non-terminal residue" evidence="2">
    <location>
        <position position="1"/>
    </location>
</feature>
<keyword evidence="1" id="KW-0732">Signal</keyword>
<name>A0A131ZAI7_RHIAP</name>
<evidence type="ECO:0000313" key="2">
    <source>
        <dbReference type="EMBL" id="JAP87486.1"/>
    </source>
</evidence>
<dbReference type="EMBL" id="GEDV01001071">
    <property type="protein sequence ID" value="JAP87486.1"/>
    <property type="molecule type" value="Transcribed_RNA"/>
</dbReference>
<feature type="signal peptide" evidence="1">
    <location>
        <begin position="1"/>
        <end position="18"/>
    </location>
</feature>